<feature type="compositionally biased region" description="Low complexity" evidence="1">
    <location>
        <begin position="374"/>
        <end position="394"/>
    </location>
</feature>
<feature type="region of interest" description="Disordered" evidence="1">
    <location>
        <begin position="435"/>
        <end position="504"/>
    </location>
</feature>
<sequence length="529" mass="56148">MAFEFFKESYSGAVRKVTLGQGDKAVTVGGQTCYPFYQFEGEMPNKPKIAMEVWDMRPTDWAESALKPFEDVLDDPAAWAKKCVDTYGAEMIALQLRSTDPNDKDASPADAAATVKKVLAAVDVPVIVWGTASPKKDEEVLKKIAEDCQGKNLIIGPVEDKNHKGIGAAAMGFGHTVISSSPIDVNIAKQINILLENLGMPMDRVIVDPTTGGLGYGMEYSYSVMERLRMAAMNQGDDKLQYPVINNLGFEIWKSKEAKLKADEAPTLGDPERRGILMEAVGAVSYLLAGSDILIMRHPESVRLVKAFIDLGIAGGSAKTVAPIEKKLPAAEIDLAALAPAPDLTITEEKKAEPAKKAAPKAAEAPKEAPKPAAPAAAAPAAPEAAKPAPAPAAAAAPAVDPAVQAKLEAEAKAKAEAEAKAKLEAEAKAKADAEARAKADAEARAKADAEAKAKADAEARAAEVAKRESEENAIRQARAKEREERLKKMAEERAGKVAAGAGMTPAGIQKSELDKLVEKIQWVNGRLY</sequence>
<feature type="domain" description="CO dehydrogenase/acetyl-CoA synthase delta subunit TIM barrel" evidence="2">
    <location>
        <begin position="16"/>
        <end position="301"/>
    </location>
</feature>
<dbReference type="RefSeq" id="WP_020877669.1">
    <property type="nucleotide sequence ID" value="NZ_ATHJ01000105.1"/>
</dbReference>
<proteinExistence type="predicted"/>
<comment type="caution">
    <text evidence="3">The sequence shown here is derived from an EMBL/GenBank/DDBJ whole genome shotgun (WGS) entry which is preliminary data.</text>
</comment>
<dbReference type="Proteomes" id="UP000014977">
    <property type="component" value="Unassembled WGS sequence"/>
</dbReference>
<feature type="region of interest" description="Disordered" evidence="1">
    <location>
        <begin position="346"/>
        <end position="394"/>
    </location>
</feature>
<dbReference type="SUPFAM" id="SSF51717">
    <property type="entry name" value="Dihydropteroate synthetase-like"/>
    <property type="match status" value="1"/>
</dbReference>
<keyword evidence="4" id="KW-1185">Reference proteome</keyword>
<accession>S7UU38</accession>
<dbReference type="OrthoDB" id="148113at2"/>
<dbReference type="eggNOG" id="COG2069">
    <property type="taxonomic scope" value="Bacteria"/>
</dbReference>
<dbReference type="NCBIfam" id="NF003377">
    <property type="entry name" value="PRK04452.1-3"/>
    <property type="match status" value="1"/>
</dbReference>
<dbReference type="PATRIC" id="fig|1121405.3.peg.3263"/>
<dbReference type="PANTHER" id="PTHR36214">
    <property type="match status" value="1"/>
</dbReference>
<dbReference type="EMBL" id="ATHJ01000105">
    <property type="protein sequence ID" value="EPR35853.1"/>
    <property type="molecule type" value="Genomic_DNA"/>
</dbReference>
<gene>
    <name evidence="3" type="ORF">dsmv_0558</name>
</gene>
<name>S7UU38_DESML</name>
<evidence type="ECO:0000259" key="2">
    <source>
        <dbReference type="Pfam" id="PF03599"/>
    </source>
</evidence>
<feature type="compositionally biased region" description="Basic and acidic residues" evidence="1">
    <location>
        <begin position="347"/>
        <end position="356"/>
    </location>
</feature>
<dbReference type="InterPro" id="IPR011005">
    <property type="entry name" value="Dihydropteroate_synth-like_sf"/>
</dbReference>
<dbReference type="PANTHER" id="PTHR36214:SF5">
    <property type="entry name" value="ACETYL-COA DECARBONYLASE_SYNTHASE COMPLEX SUBUNIT DELTA"/>
    <property type="match status" value="1"/>
</dbReference>
<dbReference type="AlphaFoldDB" id="S7UU38"/>
<evidence type="ECO:0000313" key="3">
    <source>
        <dbReference type="EMBL" id="EPR35853.1"/>
    </source>
</evidence>
<reference evidence="3 4" key="1">
    <citation type="journal article" date="2013" name="Genome Announc.">
        <title>Draft genome sequences for three mercury-methylating, sulfate-reducing bacteria.</title>
        <authorList>
            <person name="Brown S.D."/>
            <person name="Hurt R.A.Jr."/>
            <person name="Gilmour C.C."/>
            <person name="Elias D.A."/>
        </authorList>
    </citation>
    <scope>NUCLEOTIDE SEQUENCE [LARGE SCALE GENOMIC DNA]</scope>
    <source>
        <strain evidence="3 4">DSM 2059</strain>
    </source>
</reference>
<feature type="compositionally biased region" description="Basic and acidic residues" evidence="1">
    <location>
        <begin position="435"/>
        <end position="496"/>
    </location>
</feature>
<dbReference type="InterPro" id="IPR016041">
    <property type="entry name" value="Ac-CoA_synth_d_su_TIM-brl"/>
</dbReference>
<organism evidence="3 4">
    <name type="scientific">Desulfococcus multivorans DSM 2059</name>
    <dbReference type="NCBI Taxonomy" id="1121405"/>
    <lineage>
        <taxon>Bacteria</taxon>
        <taxon>Pseudomonadati</taxon>
        <taxon>Thermodesulfobacteriota</taxon>
        <taxon>Desulfobacteria</taxon>
        <taxon>Desulfobacterales</taxon>
        <taxon>Desulfococcaceae</taxon>
        <taxon>Desulfococcus</taxon>
    </lineage>
</organism>
<dbReference type="Pfam" id="PF03599">
    <property type="entry name" value="CdhD"/>
    <property type="match status" value="1"/>
</dbReference>
<dbReference type="STRING" id="897.B2D07_15440"/>
<evidence type="ECO:0000256" key="1">
    <source>
        <dbReference type="SAM" id="MobiDB-lite"/>
    </source>
</evidence>
<evidence type="ECO:0000313" key="4">
    <source>
        <dbReference type="Proteomes" id="UP000014977"/>
    </source>
</evidence>
<protein>
    <submittedName>
        <fullName evidence="3">CO dehydrogenase/acetyl-CoA synthase delta subunit, TIM barrel</fullName>
    </submittedName>
</protein>
<dbReference type="Gene3D" id="3.20.20.20">
    <property type="entry name" value="Dihydropteroate synthase-like"/>
    <property type="match status" value="1"/>
</dbReference>
<dbReference type="InterPro" id="IPR051069">
    <property type="entry name" value="ACDS_complex_subunit"/>
</dbReference>
<dbReference type="NCBIfam" id="NF003376">
    <property type="entry name" value="PRK04452.1-2"/>
    <property type="match status" value="1"/>
</dbReference>